<dbReference type="Proteomes" id="UP000274822">
    <property type="component" value="Unassembled WGS sequence"/>
</dbReference>
<organism evidence="2 3">
    <name type="scientific">Jimgerdemannia flammicorona</name>
    <dbReference type="NCBI Taxonomy" id="994334"/>
    <lineage>
        <taxon>Eukaryota</taxon>
        <taxon>Fungi</taxon>
        <taxon>Fungi incertae sedis</taxon>
        <taxon>Mucoromycota</taxon>
        <taxon>Mucoromycotina</taxon>
        <taxon>Endogonomycetes</taxon>
        <taxon>Endogonales</taxon>
        <taxon>Endogonaceae</taxon>
        <taxon>Jimgerdemannia</taxon>
    </lineage>
</organism>
<dbReference type="PROSITE" id="PS50181">
    <property type="entry name" value="FBOX"/>
    <property type="match status" value="1"/>
</dbReference>
<dbReference type="Pfam" id="PF12937">
    <property type="entry name" value="F-box-like"/>
    <property type="match status" value="1"/>
</dbReference>
<sequence length="347" mass="39130">MNKRRLETSVKGQMVSADQDPWGSKYMQSGSIMRASGVMTKAKSVFEEWKCVSFNEVQISWNSIQTDKFRQGSDTSHPNPFTPHSIMDTLPNELVVHILSYLPATAIRALQLVSRAFHAATIHLSLGDRHYLAPERLTRDLNGLLLAMYDPPKNRPATIFITIGSVRRPTEVGKYHVQIHVRAKAINHQDVVVRVRTRSYTVLPEGTTLRSLIPPKEYSHYLYTNTSKGTTIDELYFSARRPPAEDLFERIIPSASAGGSTGETRYAASIAAADNALLAGACVMDRRLATTHASMPMRRYYQRGVAGGLVEVQFEDQTVCDRVGWSYWSYEWLDQSWLDQATKIFIK</sequence>
<dbReference type="Gene3D" id="1.20.1280.50">
    <property type="match status" value="1"/>
</dbReference>
<feature type="domain" description="F-box" evidence="1">
    <location>
        <begin position="84"/>
        <end position="118"/>
    </location>
</feature>
<dbReference type="SMART" id="SM00256">
    <property type="entry name" value="FBOX"/>
    <property type="match status" value="1"/>
</dbReference>
<comment type="caution">
    <text evidence="2">The sequence shown here is derived from an EMBL/GenBank/DDBJ whole genome shotgun (WGS) entry which is preliminary data.</text>
</comment>
<name>A0A433Q2W4_9FUNG</name>
<reference evidence="2 3" key="1">
    <citation type="journal article" date="2018" name="New Phytol.">
        <title>Phylogenomics of Endogonaceae and evolution of mycorrhizas within Mucoromycota.</title>
        <authorList>
            <person name="Chang Y."/>
            <person name="Desiro A."/>
            <person name="Na H."/>
            <person name="Sandor L."/>
            <person name="Lipzen A."/>
            <person name="Clum A."/>
            <person name="Barry K."/>
            <person name="Grigoriev I.V."/>
            <person name="Martin F.M."/>
            <person name="Stajich J.E."/>
            <person name="Smith M.E."/>
            <person name="Bonito G."/>
            <person name="Spatafora J.W."/>
        </authorList>
    </citation>
    <scope>NUCLEOTIDE SEQUENCE [LARGE SCALE GENOMIC DNA]</scope>
    <source>
        <strain evidence="2 3">AD002</strain>
    </source>
</reference>
<dbReference type="EMBL" id="RBNJ01017350">
    <property type="protein sequence ID" value="RUS24098.1"/>
    <property type="molecule type" value="Genomic_DNA"/>
</dbReference>
<protein>
    <recommendedName>
        <fullName evidence="1">F-box domain-containing protein</fullName>
    </recommendedName>
</protein>
<dbReference type="AlphaFoldDB" id="A0A433Q2W4"/>
<keyword evidence="3" id="KW-1185">Reference proteome</keyword>
<gene>
    <name evidence="2" type="ORF">BC938DRAFT_474130</name>
</gene>
<dbReference type="SUPFAM" id="SSF81383">
    <property type="entry name" value="F-box domain"/>
    <property type="match status" value="1"/>
</dbReference>
<dbReference type="InterPro" id="IPR036047">
    <property type="entry name" value="F-box-like_dom_sf"/>
</dbReference>
<dbReference type="CDD" id="cd09917">
    <property type="entry name" value="F-box_SF"/>
    <property type="match status" value="1"/>
</dbReference>
<evidence type="ECO:0000313" key="3">
    <source>
        <dbReference type="Proteomes" id="UP000274822"/>
    </source>
</evidence>
<proteinExistence type="predicted"/>
<accession>A0A433Q2W4</accession>
<evidence type="ECO:0000313" key="2">
    <source>
        <dbReference type="EMBL" id="RUS24098.1"/>
    </source>
</evidence>
<dbReference type="InterPro" id="IPR001810">
    <property type="entry name" value="F-box_dom"/>
</dbReference>
<evidence type="ECO:0000259" key="1">
    <source>
        <dbReference type="PROSITE" id="PS50181"/>
    </source>
</evidence>